<dbReference type="Proteomes" id="UP000297403">
    <property type="component" value="Unassembled WGS sequence"/>
</dbReference>
<proteinExistence type="predicted"/>
<gene>
    <name evidence="3" type="ORF">E3O49_08300</name>
</gene>
<feature type="transmembrane region" description="Helical" evidence="2">
    <location>
        <begin position="326"/>
        <end position="354"/>
    </location>
</feature>
<comment type="caution">
    <text evidence="3">The sequence shown here is derived from an EMBL/GenBank/DDBJ whole genome shotgun (WGS) entry which is preliminary data.</text>
</comment>
<feature type="transmembrane region" description="Helical" evidence="2">
    <location>
        <begin position="254"/>
        <end position="275"/>
    </location>
</feature>
<evidence type="ECO:0000256" key="2">
    <source>
        <dbReference type="SAM" id="Phobius"/>
    </source>
</evidence>
<evidence type="ECO:0000256" key="1">
    <source>
        <dbReference type="SAM" id="MobiDB-lite"/>
    </source>
</evidence>
<keyword evidence="2" id="KW-1133">Transmembrane helix</keyword>
<feature type="transmembrane region" description="Helical" evidence="2">
    <location>
        <begin position="116"/>
        <end position="137"/>
    </location>
</feature>
<evidence type="ECO:0000313" key="3">
    <source>
        <dbReference type="EMBL" id="TFC47322.1"/>
    </source>
</evidence>
<feature type="compositionally biased region" description="Polar residues" evidence="1">
    <location>
        <begin position="413"/>
        <end position="425"/>
    </location>
</feature>
<dbReference type="RefSeq" id="WP_134451341.1">
    <property type="nucleotide sequence ID" value="NZ_SOFY01000043.1"/>
</dbReference>
<feature type="transmembrane region" description="Helical" evidence="2">
    <location>
        <begin position="366"/>
        <end position="393"/>
    </location>
</feature>
<dbReference type="AlphaFoldDB" id="A0AAQ2HFQ8"/>
<keyword evidence="2" id="KW-0812">Transmembrane</keyword>
<keyword evidence="4" id="KW-1185">Reference proteome</keyword>
<keyword evidence="2" id="KW-0472">Membrane</keyword>
<feature type="transmembrane region" description="Helical" evidence="2">
    <location>
        <begin position="61"/>
        <end position="81"/>
    </location>
</feature>
<feature type="region of interest" description="Disordered" evidence="1">
    <location>
        <begin position="404"/>
        <end position="425"/>
    </location>
</feature>
<accession>A0AAQ2HFQ8</accession>
<feature type="transmembrane region" description="Helical" evidence="2">
    <location>
        <begin position="37"/>
        <end position="54"/>
    </location>
</feature>
<evidence type="ECO:0008006" key="5">
    <source>
        <dbReference type="Google" id="ProtNLM"/>
    </source>
</evidence>
<feature type="transmembrane region" description="Helical" evidence="2">
    <location>
        <begin position="87"/>
        <end position="109"/>
    </location>
</feature>
<reference evidence="3 4" key="1">
    <citation type="submission" date="2019-03" db="EMBL/GenBank/DDBJ databases">
        <title>Genomics of glacier-inhabiting Cryobacterium strains.</title>
        <authorList>
            <person name="Liu Q."/>
            <person name="Xin Y.-H."/>
        </authorList>
    </citation>
    <scope>NUCLEOTIDE SEQUENCE [LARGE SCALE GENOMIC DNA]</scope>
    <source>
        <strain evidence="4">TMT1-22</strain>
    </source>
</reference>
<organism evidence="3 4">
    <name type="scientific">Cryobacterium shii</name>
    <dbReference type="NCBI Taxonomy" id="1259235"/>
    <lineage>
        <taxon>Bacteria</taxon>
        <taxon>Bacillati</taxon>
        <taxon>Actinomycetota</taxon>
        <taxon>Actinomycetes</taxon>
        <taxon>Micrococcales</taxon>
        <taxon>Microbacteriaceae</taxon>
        <taxon>Cryobacterium</taxon>
    </lineage>
</organism>
<sequence length="425" mass="46219">MRPPFSFKKIALQTLTFLCFFPYPSIFNLGENTGVQLNQAITLLIFVFALPMVLRSRSTLAFVLLLLPVLISLTALSLFGANIDSALGVRAALTVSFALLILPVAGMLLRDTPPEWLIKPVALAICIHAAAGAWQLWSFANGSFPFLEVLNNPSFADLQGISSEYATYVKRPFGLFPEPSAMAAAIGPWVLFLFWYGLRPEATRRVLALAATAAGTGLILFSQTLYSVFLLLGGFLILLAYRRSSTRRFSLLEFVIWALAGLSVLLLPMISAGRINVVGNNSSQLRFRSIVEGLAQPFGNLGSLLFGTGPGQSAQILADQDTGLGAIYSIVVLVFAEGGLIALVAMIVVIGMCVRRRERRFPMALLIGWVAGVAFSTSYVALSPIWLFLALMIEVRHKNEDSTRYPELRTGRSRTSPRFSGTGST</sequence>
<evidence type="ECO:0000313" key="4">
    <source>
        <dbReference type="Proteomes" id="UP000297403"/>
    </source>
</evidence>
<name>A0AAQ2HFQ8_9MICO</name>
<feature type="transmembrane region" description="Helical" evidence="2">
    <location>
        <begin position="180"/>
        <end position="198"/>
    </location>
</feature>
<dbReference type="EMBL" id="SOFY01000043">
    <property type="protein sequence ID" value="TFC47322.1"/>
    <property type="molecule type" value="Genomic_DNA"/>
</dbReference>
<protein>
    <recommendedName>
        <fullName evidence="5">O-antigen ligase domain-containing protein</fullName>
    </recommendedName>
</protein>
<feature type="transmembrane region" description="Helical" evidence="2">
    <location>
        <begin position="227"/>
        <end position="242"/>
    </location>
</feature>